<keyword evidence="2" id="KW-0732">Signal</keyword>
<accession>A0A834M1S1</accession>
<sequence length="282" mass="30844">MNCRVFCVVFLIAFALVEAGPAIDDHKASHINSIHSNDVVMEENLLRKLKAKCYNGDFSPCMVFLAVNYFNDMLKKPQADFGAVEITKNTNSIFPETSRSLKDMENLSDEAQLTQLMADKLYDYVKTRSMKWHVTDGADLVIAGRSDQNGGLNVGISLQPNGATEEGRKKKDQGNMSGLIAAAMMKVGILKALAFKALIILVGKAVLVSKLALVLAVIIGLKKLLSNEKHVTYEVVAQPHHDHHEHHVSGGGHDSWGGGYARNFETKEAAQNLAYSAQIPPN</sequence>
<proteinExistence type="predicted"/>
<organism evidence="3 4">
    <name type="scientific">Rhynchophorus ferrugineus</name>
    <name type="common">Red palm weevil</name>
    <name type="synonym">Curculio ferrugineus</name>
    <dbReference type="NCBI Taxonomy" id="354439"/>
    <lineage>
        <taxon>Eukaryota</taxon>
        <taxon>Metazoa</taxon>
        <taxon>Ecdysozoa</taxon>
        <taxon>Arthropoda</taxon>
        <taxon>Hexapoda</taxon>
        <taxon>Insecta</taxon>
        <taxon>Pterygota</taxon>
        <taxon>Neoptera</taxon>
        <taxon>Endopterygota</taxon>
        <taxon>Coleoptera</taxon>
        <taxon>Polyphaga</taxon>
        <taxon>Cucujiformia</taxon>
        <taxon>Curculionidae</taxon>
        <taxon>Dryophthorinae</taxon>
        <taxon>Rhynchophorus</taxon>
    </lineage>
</organism>
<feature type="transmembrane region" description="Helical" evidence="1">
    <location>
        <begin position="193"/>
        <end position="221"/>
    </location>
</feature>
<dbReference type="Proteomes" id="UP000625711">
    <property type="component" value="Unassembled WGS sequence"/>
</dbReference>
<dbReference type="Pfam" id="PF07898">
    <property type="entry name" value="DUF1676"/>
    <property type="match status" value="1"/>
</dbReference>
<reference evidence="3" key="1">
    <citation type="submission" date="2020-08" db="EMBL/GenBank/DDBJ databases">
        <title>Genome sequencing and assembly of the red palm weevil Rhynchophorus ferrugineus.</title>
        <authorList>
            <person name="Dias G.B."/>
            <person name="Bergman C.M."/>
            <person name="Manee M."/>
        </authorList>
    </citation>
    <scope>NUCLEOTIDE SEQUENCE</scope>
    <source>
        <strain evidence="3">AA-2017</strain>
        <tissue evidence="3">Whole larva</tissue>
    </source>
</reference>
<gene>
    <name evidence="3" type="ORF">GWI33_019045</name>
</gene>
<dbReference type="InterPro" id="IPR012464">
    <property type="entry name" value="DUF1676"/>
</dbReference>
<dbReference type="OrthoDB" id="6630571at2759"/>
<feature type="signal peptide" evidence="2">
    <location>
        <begin position="1"/>
        <end position="19"/>
    </location>
</feature>
<keyword evidence="1" id="KW-0472">Membrane</keyword>
<feature type="chain" id="PRO_5032859919" evidence="2">
    <location>
        <begin position="20"/>
        <end position="282"/>
    </location>
</feature>
<dbReference type="AlphaFoldDB" id="A0A834M1S1"/>
<dbReference type="EMBL" id="JAACXV010014389">
    <property type="protein sequence ID" value="KAF7267763.1"/>
    <property type="molecule type" value="Genomic_DNA"/>
</dbReference>
<keyword evidence="1" id="KW-1133">Transmembrane helix</keyword>
<name>A0A834M1S1_RHYFE</name>
<dbReference type="GO" id="GO:0016020">
    <property type="term" value="C:membrane"/>
    <property type="evidence" value="ECO:0007669"/>
    <property type="project" value="TreeGrafter"/>
</dbReference>
<dbReference type="PANTHER" id="PTHR21879">
    <property type="entry name" value="FI03362P-RELATED-RELATED"/>
    <property type="match status" value="1"/>
</dbReference>
<evidence type="ECO:0000313" key="3">
    <source>
        <dbReference type="EMBL" id="KAF7267763.1"/>
    </source>
</evidence>
<comment type="caution">
    <text evidence="3">The sequence shown here is derived from an EMBL/GenBank/DDBJ whole genome shotgun (WGS) entry which is preliminary data.</text>
</comment>
<keyword evidence="1" id="KW-0812">Transmembrane</keyword>
<keyword evidence="4" id="KW-1185">Reference proteome</keyword>
<protein>
    <submittedName>
        <fullName evidence="3">Uncharacterized protein</fullName>
    </submittedName>
</protein>
<evidence type="ECO:0000256" key="1">
    <source>
        <dbReference type="SAM" id="Phobius"/>
    </source>
</evidence>
<dbReference type="PANTHER" id="PTHR21879:SF3">
    <property type="entry name" value="FI03378P"/>
    <property type="match status" value="1"/>
</dbReference>
<evidence type="ECO:0000256" key="2">
    <source>
        <dbReference type="SAM" id="SignalP"/>
    </source>
</evidence>
<evidence type="ECO:0000313" key="4">
    <source>
        <dbReference type="Proteomes" id="UP000625711"/>
    </source>
</evidence>